<evidence type="ECO:0000313" key="2">
    <source>
        <dbReference type="EMBL" id="QPR29993.1"/>
    </source>
</evidence>
<dbReference type="RefSeq" id="WP_197914177.1">
    <property type="nucleotide sequence ID" value="NZ_CP065628.1"/>
</dbReference>
<evidence type="ECO:0000313" key="5">
    <source>
        <dbReference type="Proteomes" id="UP000595198"/>
    </source>
</evidence>
<feature type="compositionally biased region" description="Low complexity" evidence="1">
    <location>
        <begin position="1"/>
        <end position="11"/>
    </location>
</feature>
<feature type="region of interest" description="Disordered" evidence="1">
    <location>
        <begin position="237"/>
        <end position="257"/>
    </location>
</feature>
<evidence type="ECO:0008006" key="6">
    <source>
        <dbReference type="Google" id="ProtNLM"/>
    </source>
</evidence>
<feature type="compositionally biased region" description="Polar residues" evidence="1">
    <location>
        <begin position="29"/>
        <end position="40"/>
    </location>
</feature>
<evidence type="ECO:0000313" key="4">
    <source>
        <dbReference type="Proteomes" id="UP000594774"/>
    </source>
</evidence>
<accession>A0AB37GDT1</accession>
<feature type="region of interest" description="Disordered" evidence="1">
    <location>
        <begin position="1"/>
        <end position="40"/>
    </location>
</feature>
<keyword evidence="5" id="KW-1185">Reference proteome</keyword>
<dbReference type="AlphaFoldDB" id="A0AB37GDT1"/>
<sequence length="326" mass="35533">MTQKSTTTTTTRAENSAGFPIPEGETMNLPATTRSQGTQMPAQTLMQKGVEKLRQHAELKQMAYDYAEFITKTGACPAIYKNKPMDAAAAIIRGTALGFDPDGALEAFFVIQGKTGMYARAMIAVAENVGCRVWEEEATDDSVTWCGIRPGDDKVERVTWTMELAERAGYTRNAKYKTNPREMLRAKCQAELARIVAPGALMGLVSEAEPDAHKPVRAEATRVDTQQGGALGALEAARQRVHARRQPEPESESAQDADVVDVLDGADIEDLVNAFITDIDAASTMEKVLEIASEAKASKEQGIFTDAQYERIKTRGNAKANELKEQ</sequence>
<reference evidence="4 5" key="1">
    <citation type="submission" date="2020-12" db="EMBL/GenBank/DDBJ databases">
        <title>FDA dAtabase for Regulatory Grade micrObial Sequences (FDA-ARGOS): Supporting development and validation of Infectious Disease Dx tests.</title>
        <authorList>
            <person name="Sproer C."/>
            <person name="Gronow S."/>
            <person name="Severitt S."/>
            <person name="Schroder I."/>
            <person name="Tallon L."/>
            <person name="Sadzewicz L."/>
            <person name="Zhao X."/>
            <person name="Boylan J."/>
            <person name="Ott S."/>
            <person name="Bowen H."/>
            <person name="Vavikolanu K."/>
            <person name="Mehta A."/>
            <person name="Aluvathingal J."/>
            <person name="Nadendla S."/>
            <person name="Lowell S."/>
            <person name="Myers T."/>
            <person name="Yan Y."/>
            <person name="Sichtig H."/>
        </authorList>
    </citation>
    <scope>NUCLEOTIDE SEQUENCE [LARGE SCALE GENOMIC DNA]</scope>
    <source>
        <strain evidence="2 4">FDAARGOS_938</strain>
        <strain evidence="3 5">FDAARGOS_991</strain>
    </source>
</reference>
<evidence type="ECO:0000256" key="1">
    <source>
        <dbReference type="SAM" id="MobiDB-lite"/>
    </source>
</evidence>
<evidence type="ECO:0000313" key="3">
    <source>
        <dbReference type="EMBL" id="QQB81829.1"/>
    </source>
</evidence>
<name>A0AB37GDT1_CORAY</name>
<protein>
    <recommendedName>
        <fullName evidence="6">Phage recombination protein Bet</fullName>
    </recommendedName>
</protein>
<dbReference type="EMBL" id="CP065628">
    <property type="protein sequence ID" value="QPR29993.1"/>
    <property type="molecule type" value="Genomic_DNA"/>
</dbReference>
<dbReference type="EMBL" id="CP066023">
    <property type="protein sequence ID" value="QQB81829.1"/>
    <property type="molecule type" value="Genomic_DNA"/>
</dbReference>
<gene>
    <name evidence="2" type="ORF">I6G95_06970</name>
    <name evidence="3" type="ORF">I6H48_07530</name>
</gene>
<organism evidence="2 4">
    <name type="scientific">Corynebacterium amycolatum</name>
    <dbReference type="NCBI Taxonomy" id="43765"/>
    <lineage>
        <taxon>Bacteria</taxon>
        <taxon>Bacillati</taxon>
        <taxon>Actinomycetota</taxon>
        <taxon>Actinomycetes</taxon>
        <taxon>Mycobacteriales</taxon>
        <taxon>Corynebacteriaceae</taxon>
        <taxon>Corynebacterium</taxon>
    </lineage>
</organism>
<dbReference type="Proteomes" id="UP000594774">
    <property type="component" value="Chromosome"/>
</dbReference>
<dbReference type="Proteomes" id="UP000595198">
    <property type="component" value="Chromosome"/>
</dbReference>
<proteinExistence type="predicted"/>